<dbReference type="Gene3D" id="1.50.10.10">
    <property type="match status" value="1"/>
</dbReference>
<dbReference type="KEGG" id="pkb:B4V02_07560"/>
<keyword evidence="3" id="KW-0378">Hydrolase</keyword>
<dbReference type="InterPro" id="IPR035398">
    <property type="entry name" value="Bac_rhamnosid_C"/>
</dbReference>
<dbReference type="InterPro" id="IPR008928">
    <property type="entry name" value="6-hairpin_glycosidase_sf"/>
</dbReference>
<dbReference type="Pfam" id="PF17390">
    <property type="entry name" value="Bac_rhamnosid_C"/>
    <property type="match status" value="1"/>
</dbReference>
<dbReference type="PIRSF" id="PIRSF010631">
    <property type="entry name" value="A-rhamnsds"/>
    <property type="match status" value="1"/>
</dbReference>
<feature type="domain" description="Alpha-L-rhamnosidase concanavalin-like" evidence="4">
    <location>
        <begin position="328"/>
        <end position="428"/>
    </location>
</feature>
<dbReference type="RefSeq" id="WP_094154329.1">
    <property type="nucleotide sequence ID" value="NZ_CP020028.1"/>
</dbReference>
<dbReference type="InterPro" id="IPR013737">
    <property type="entry name" value="Bac_rhamnosid_N"/>
</dbReference>
<dbReference type="InterPro" id="IPR013783">
    <property type="entry name" value="Ig-like_fold"/>
</dbReference>
<evidence type="ECO:0000256" key="2">
    <source>
        <dbReference type="ARBA" id="ARBA00012652"/>
    </source>
</evidence>
<dbReference type="STRING" id="172713.GCA_001705305_01421"/>
<dbReference type="EMBL" id="CP020028">
    <property type="protein sequence ID" value="ASR46545.1"/>
    <property type="molecule type" value="Genomic_DNA"/>
</dbReference>
<dbReference type="PANTHER" id="PTHR33307">
    <property type="entry name" value="ALPHA-RHAMNOSIDASE (EUROFUNG)"/>
    <property type="match status" value="1"/>
</dbReference>
<feature type="domain" description="Alpha-L-rhamnosidase C-terminal" evidence="7">
    <location>
        <begin position="784"/>
        <end position="850"/>
    </location>
</feature>
<feature type="domain" description="Alpha-L-rhamnosidase six-hairpin glycosidase" evidence="6">
    <location>
        <begin position="434"/>
        <end position="782"/>
    </location>
</feature>
<evidence type="ECO:0000313" key="8">
    <source>
        <dbReference type="EMBL" id="ASR46545.1"/>
    </source>
</evidence>
<dbReference type="Pfam" id="PF08531">
    <property type="entry name" value="Bac_rhamnosid_N"/>
    <property type="match status" value="1"/>
</dbReference>
<dbReference type="Gene3D" id="2.60.120.260">
    <property type="entry name" value="Galactose-binding domain-like"/>
    <property type="match status" value="2"/>
</dbReference>
<dbReference type="InterPro" id="IPR008902">
    <property type="entry name" value="Rhamnosid_concanavalin"/>
</dbReference>
<evidence type="ECO:0000259" key="5">
    <source>
        <dbReference type="Pfam" id="PF08531"/>
    </source>
</evidence>
<keyword evidence="9" id="KW-1185">Reference proteome</keyword>
<dbReference type="Pfam" id="PF17389">
    <property type="entry name" value="Bac_rhamnosid6H"/>
    <property type="match status" value="1"/>
</dbReference>
<dbReference type="EC" id="3.2.1.40" evidence="2"/>
<sequence>MLKVKALRCEHLNNPMGLGCLQPRLSWQIESDKMYVSQKRFQLQVSLNPTFEPLLWNHFSYSDQSILFPYEGPPLESGQRYYYRVKVWAQGAGDTEPEESEWSESGYWEMGLLHEQDWKAQWITVKERSIHEQFQTRAPFAASKCFSVEGKVKKAVIYATSLGLYELELNGQRVGDAYFTPGWTDYNDRVQVQAYDVTSTLREQHNRITATVGEGWYSGYLGWQKRKDTYGNTNALLFQMKISYEDGRSEVICSDSSWEEASCAILMSDIYNGEIYDARLEQQQAVEHSPLTERKMMQVVPFPLSHLIAQENEPVRVMNRLKPVELIRTPKGELVLNLGQNMVGWLEFKVEAPEGTVLNLVHGEVLDQQGNFYRDNIRDAAQQITYICSGKGTEIFRPHFTFQGFQYVKLEGFPDSIAIEDFTGVVLHSDMEPVGLFETSDPKLNQLQHNIVWGQKGNFLDVPTDCPQRDERLGWTGDAQIFARTASFNMNAASFFRKWLKDLAYNQLENGAVPFVVPDVLKGTFADNMDKTTAAWGDAAVICPWTIYQCYGDKQILAQQYDSMKAWVDYIRAQGNEECLWDTGLQLGDWLALDSEEGSYFGATDGTLVATAYFAYSTHILAQTAKLLNRYTDYNTYRSLHEGIKAAFANRYFDDAGKLTSNTQTAQVVALHFGLVPEKYKKQVIQELVSLIEKNDMHLDTGFVGTPYLCLVLSDNGYTDVAYKILFQNDYPSWLYQVERGATTMWEHWDSIKVDGSFWSTDMNSFNHYSYGSVGDFMYQNIAGIDVLEAGYKKSRLAPKPPANLTSARGKLETPYGALEVHWKIVNEEMQMTVLVPHNTTAKITLPGVMEPDALQQTIATQYPSIQYPPDNVPQELAGKLGSAGEQAIFQRSEDHEMTFTVGSGQYAFQYRYCQATQVPAHATRG</sequence>
<name>A0A222WK81_9BACL</name>
<evidence type="ECO:0000313" key="9">
    <source>
        <dbReference type="Proteomes" id="UP000214666"/>
    </source>
</evidence>
<dbReference type="OrthoDB" id="9761045at2"/>
<dbReference type="InterPro" id="IPR012341">
    <property type="entry name" value="6hp_glycosidase-like_sf"/>
</dbReference>
<dbReference type="GO" id="GO:0030596">
    <property type="term" value="F:alpha-L-rhamnosidase activity"/>
    <property type="evidence" value="ECO:0007669"/>
    <property type="project" value="UniProtKB-EC"/>
</dbReference>
<dbReference type="SUPFAM" id="SSF48208">
    <property type="entry name" value="Six-hairpin glycosidases"/>
    <property type="match status" value="1"/>
</dbReference>
<gene>
    <name evidence="8" type="ORF">B4V02_07560</name>
</gene>
<evidence type="ECO:0000259" key="7">
    <source>
        <dbReference type="Pfam" id="PF17390"/>
    </source>
</evidence>
<dbReference type="Gene3D" id="2.60.40.10">
    <property type="entry name" value="Immunoglobulins"/>
    <property type="match status" value="1"/>
</dbReference>
<evidence type="ECO:0000259" key="6">
    <source>
        <dbReference type="Pfam" id="PF17389"/>
    </source>
</evidence>
<evidence type="ECO:0000256" key="3">
    <source>
        <dbReference type="ARBA" id="ARBA00022801"/>
    </source>
</evidence>
<dbReference type="InterPro" id="IPR035396">
    <property type="entry name" value="Bac_rhamnosid6H"/>
</dbReference>
<dbReference type="Proteomes" id="UP000214666">
    <property type="component" value="Chromosome"/>
</dbReference>
<dbReference type="AlphaFoldDB" id="A0A222WK81"/>
<dbReference type="InterPro" id="IPR016007">
    <property type="entry name" value="Alpha_rhamnosid"/>
</dbReference>
<dbReference type="PANTHER" id="PTHR33307:SF6">
    <property type="entry name" value="ALPHA-RHAMNOSIDASE (EUROFUNG)-RELATED"/>
    <property type="match status" value="1"/>
</dbReference>
<dbReference type="Gene3D" id="2.60.420.10">
    <property type="entry name" value="Maltose phosphorylase, domain 3"/>
    <property type="match status" value="1"/>
</dbReference>
<comment type="catalytic activity">
    <reaction evidence="1">
        <text>Hydrolysis of terminal non-reducing alpha-L-rhamnose residues in alpha-L-rhamnosides.</text>
        <dbReference type="EC" id="3.2.1.40"/>
    </reaction>
</comment>
<evidence type="ECO:0000256" key="1">
    <source>
        <dbReference type="ARBA" id="ARBA00001445"/>
    </source>
</evidence>
<proteinExistence type="predicted"/>
<dbReference type="Pfam" id="PF25788">
    <property type="entry name" value="Ig_Rha78A_N"/>
    <property type="match status" value="1"/>
</dbReference>
<organism evidence="8 9">
    <name type="scientific">Paenibacillus kribbensis</name>
    <dbReference type="NCBI Taxonomy" id="172713"/>
    <lineage>
        <taxon>Bacteria</taxon>
        <taxon>Bacillati</taxon>
        <taxon>Bacillota</taxon>
        <taxon>Bacilli</taxon>
        <taxon>Bacillales</taxon>
        <taxon>Paenibacillaceae</taxon>
        <taxon>Paenibacillus</taxon>
    </lineage>
</organism>
<accession>A0A222WK81</accession>
<reference evidence="8 9" key="1">
    <citation type="submission" date="2017-03" db="EMBL/GenBank/DDBJ databases">
        <title>Complete genome sequence of Paenibacillus Kribbensis producing bioflocculants.</title>
        <authorList>
            <person name="Lee H.-G."/>
            <person name="Oh H.-M."/>
        </authorList>
    </citation>
    <scope>NUCLEOTIDE SEQUENCE [LARGE SCALE GENOMIC DNA]</scope>
    <source>
        <strain evidence="8 9">AM49</strain>
    </source>
</reference>
<protein>
    <recommendedName>
        <fullName evidence="2">alpha-L-rhamnosidase</fullName>
        <ecNumber evidence="2">3.2.1.40</ecNumber>
    </recommendedName>
</protein>
<feature type="domain" description="Bacterial alpha-L-rhamnosidase N-terminal" evidence="5">
    <location>
        <begin position="151"/>
        <end position="318"/>
    </location>
</feature>
<dbReference type="GO" id="GO:0005975">
    <property type="term" value="P:carbohydrate metabolic process"/>
    <property type="evidence" value="ECO:0007669"/>
    <property type="project" value="InterPro"/>
</dbReference>
<dbReference type="Pfam" id="PF05592">
    <property type="entry name" value="Bac_rhamnosid"/>
    <property type="match status" value="1"/>
</dbReference>
<evidence type="ECO:0000259" key="4">
    <source>
        <dbReference type="Pfam" id="PF05592"/>
    </source>
</evidence>